<keyword evidence="2 5" id="KW-0812">Transmembrane</keyword>
<keyword evidence="3 5" id="KW-1133">Transmembrane helix</keyword>
<evidence type="ECO:0000256" key="1">
    <source>
        <dbReference type="ARBA" id="ARBA00022475"/>
    </source>
</evidence>
<keyword evidence="4 5" id="KW-0472">Membrane</keyword>
<proteinExistence type="inferred from homology"/>
<evidence type="ECO:0000256" key="5">
    <source>
        <dbReference type="RuleBase" id="RU362064"/>
    </source>
</evidence>
<dbReference type="AlphaFoldDB" id="A0A520XA75"/>
<keyword evidence="1 5" id="KW-1003">Cell membrane</keyword>
<evidence type="ECO:0000256" key="2">
    <source>
        <dbReference type="ARBA" id="ARBA00022692"/>
    </source>
</evidence>
<comment type="similarity">
    <text evidence="5">Belongs to the FliO/MopB family.</text>
</comment>
<feature type="transmembrane region" description="Helical" evidence="5">
    <location>
        <begin position="229"/>
        <end position="246"/>
    </location>
</feature>
<keyword evidence="6" id="KW-0969">Cilium</keyword>
<dbReference type="Proteomes" id="UP000322454">
    <property type="component" value="Unassembled WGS sequence"/>
</dbReference>
<keyword evidence="6" id="KW-0966">Cell projection</keyword>
<evidence type="ECO:0000256" key="3">
    <source>
        <dbReference type="ARBA" id="ARBA00022989"/>
    </source>
</evidence>
<keyword evidence="6" id="KW-0282">Flagellum</keyword>
<accession>A0A520XA75</accession>
<dbReference type="Pfam" id="PF04347">
    <property type="entry name" value="FliO"/>
    <property type="match status" value="1"/>
</dbReference>
<dbReference type="GO" id="GO:0005886">
    <property type="term" value="C:plasma membrane"/>
    <property type="evidence" value="ECO:0007669"/>
    <property type="project" value="UniProtKB-SubCell"/>
</dbReference>
<dbReference type="GO" id="GO:0044781">
    <property type="term" value="P:bacterial-type flagellum organization"/>
    <property type="evidence" value="ECO:0007669"/>
    <property type="project" value="UniProtKB-UniRule"/>
</dbReference>
<dbReference type="InterPro" id="IPR022781">
    <property type="entry name" value="Flagellar_biosynth_FliO"/>
</dbReference>
<comment type="subcellular location">
    <subcellularLocation>
        <location evidence="5">Cell membrane</location>
    </subcellularLocation>
    <subcellularLocation>
        <location evidence="5">Bacterial flagellum basal body</location>
    </subcellularLocation>
</comment>
<keyword evidence="5" id="KW-0975">Bacterial flagellum</keyword>
<comment type="caution">
    <text evidence="6">The sequence shown here is derived from an EMBL/GenBank/DDBJ whole genome shotgun (WGS) entry which is preliminary data.</text>
</comment>
<dbReference type="NCBIfam" id="TIGR03500">
    <property type="entry name" value="FliO_TIGR"/>
    <property type="match status" value="1"/>
</dbReference>
<name>A0A520XA75_9DELT</name>
<sequence length="440" mass="48720">MFNIFNMNKIKSLFYTFCFISAVLIFLAAAFNKAYAESGLTLKGISVSESKKNNSYFIWFRFNGKPQNVLKNMIYKKYGIEAVFNNTVSYGSARQSKFVNFKGSRLFKAAEIIPAGNSGLDAVVYFNKSIKIARKNVFASFYRNYLVIKIVGGFPADIFKNVGKKNTVLVNNAADKTSKVNKTKSKNNLKPSAASNAGAFSNAKHLNLKNASLKKPAGLNMGLEAVKTAVYLALIIAMIYGIYFFMNKFKNRVSTKEKINSLKIISSINLGNKKSILLIEVNREFFLVGVSPSNIQMIGRLQGTAGQQNSEISDYTEQQGKTSVKEIKESKEIKGKSGKQFNPEAYAAYDETPVYGNAAGPFASPSPAVKTYGRFADVMREKVGGRSEFPENTAADALDKSGKVKNINEAKFKNKADNIFFDIEERLKGLMESDVKSKKL</sequence>
<evidence type="ECO:0000256" key="4">
    <source>
        <dbReference type="ARBA" id="ARBA00023136"/>
    </source>
</evidence>
<evidence type="ECO:0000313" key="7">
    <source>
        <dbReference type="Proteomes" id="UP000322454"/>
    </source>
</evidence>
<dbReference type="GO" id="GO:0009425">
    <property type="term" value="C:bacterial-type flagellum basal body"/>
    <property type="evidence" value="ECO:0007669"/>
    <property type="project" value="UniProtKB-SubCell"/>
</dbReference>
<evidence type="ECO:0000313" key="6">
    <source>
        <dbReference type="EMBL" id="RZV38038.1"/>
    </source>
</evidence>
<gene>
    <name evidence="6" type="primary">fliO</name>
    <name evidence="6" type="ORF">EVJ48_07930</name>
</gene>
<reference evidence="6 7" key="1">
    <citation type="submission" date="2019-01" db="EMBL/GenBank/DDBJ databases">
        <title>Insights into ecological role of a new deltaproteobacterial order Candidatus Sinidesulfobacterales (Sva0485) by metagenomics and metatranscriptomics.</title>
        <authorList>
            <person name="Tan S."/>
            <person name="Liu J."/>
            <person name="Fang Y."/>
            <person name="Hedlund B."/>
            <person name="Lian Z.-H."/>
            <person name="Huang L.-Y."/>
            <person name="Li J.-T."/>
            <person name="Huang L.-N."/>
            <person name="Li W.-J."/>
            <person name="Jiang H.-C."/>
            <person name="Dong H.-L."/>
            <person name="Shu W.-S."/>
        </authorList>
    </citation>
    <scope>NUCLEOTIDE SEQUENCE [LARGE SCALE GENOMIC DNA]</scope>
    <source>
        <strain evidence="6">AP4</strain>
    </source>
</reference>
<organism evidence="6 7">
    <name type="scientific">Candidatus Acidulodesulfobacterium acidiphilum</name>
    <dbReference type="NCBI Taxonomy" id="2597224"/>
    <lineage>
        <taxon>Bacteria</taxon>
        <taxon>Deltaproteobacteria</taxon>
        <taxon>Candidatus Acidulodesulfobacterales</taxon>
        <taxon>Candidatus Acidulodesulfobacterium</taxon>
    </lineage>
</organism>
<protein>
    <recommendedName>
        <fullName evidence="5">Flagellar protein</fullName>
    </recommendedName>
</protein>
<dbReference type="EMBL" id="SHMQ01000025">
    <property type="protein sequence ID" value="RZV38038.1"/>
    <property type="molecule type" value="Genomic_DNA"/>
</dbReference>